<dbReference type="InterPro" id="IPR007278">
    <property type="entry name" value="DUF397"/>
</dbReference>
<organism evidence="2 3">
    <name type="scientific">Thermomonospora curvata (strain ATCC 19995 / DSM 43183 / JCM 3096 / KCTC 9072 / NBRC 15933 / NCIMB 10081 / Henssen B9)</name>
    <dbReference type="NCBI Taxonomy" id="471852"/>
    <lineage>
        <taxon>Bacteria</taxon>
        <taxon>Bacillati</taxon>
        <taxon>Actinomycetota</taxon>
        <taxon>Actinomycetes</taxon>
        <taxon>Streptosporangiales</taxon>
        <taxon>Thermomonosporaceae</taxon>
        <taxon>Thermomonospora</taxon>
    </lineage>
</organism>
<dbReference type="RefSeq" id="WP_012854582.1">
    <property type="nucleotide sequence ID" value="NC_013510.1"/>
</dbReference>
<gene>
    <name evidence="2" type="ordered locus">Tcur_4272</name>
</gene>
<reference evidence="2 3" key="1">
    <citation type="journal article" date="2011" name="Stand. Genomic Sci.">
        <title>Complete genome sequence of Thermomonospora curvata type strain (B9).</title>
        <authorList>
            <person name="Chertkov O."/>
            <person name="Sikorski J."/>
            <person name="Nolan M."/>
            <person name="Lapidus A."/>
            <person name="Lucas S."/>
            <person name="Del Rio T.G."/>
            <person name="Tice H."/>
            <person name="Cheng J.F."/>
            <person name="Goodwin L."/>
            <person name="Pitluck S."/>
            <person name="Liolios K."/>
            <person name="Ivanova N."/>
            <person name="Mavromatis K."/>
            <person name="Mikhailova N."/>
            <person name="Ovchinnikova G."/>
            <person name="Pati A."/>
            <person name="Chen A."/>
            <person name="Palaniappan K."/>
            <person name="Djao O.D."/>
            <person name="Land M."/>
            <person name="Hauser L."/>
            <person name="Chang Y.J."/>
            <person name="Jeffries C.D."/>
            <person name="Brettin T."/>
            <person name="Han C."/>
            <person name="Detter J.C."/>
            <person name="Rohde M."/>
            <person name="Goker M."/>
            <person name="Woyke T."/>
            <person name="Bristow J."/>
            <person name="Eisen J.A."/>
            <person name="Markowitz V."/>
            <person name="Hugenholtz P."/>
            <person name="Klenk H.P."/>
            <person name="Kyrpides N.C."/>
        </authorList>
    </citation>
    <scope>NUCLEOTIDE SEQUENCE [LARGE SCALE GENOMIC DNA]</scope>
    <source>
        <strain evidence="3">ATCC 19995 / DSM 43183 / JCM 3096 / KCTC 9072 / NBRC 15933 / NCIMB 10081 / Henssen B9</strain>
    </source>
</reference>
<dbReference type="KEGG" id="tcu:Tcur_4272"/>
<sequence>MPVQSSSWRKSTHCGPNQACVEAARLATHVAVRDGKRSDGPVLRLSPAGWLALLSSVRAGDLPGENSPSAAPDRP</sequence>
<accession>D1A329</accession>
<dbReference type="AlphaFoldDB" id="D1A329"/>
<evidence type="ECO:0000313" key="3">
    <source>
        <dbReference type="Proteomes" id="UP000001918"/>
    </source>
</evidence>
<name>D1A329_THECD</name>
<dbReference type="OrthoDB" id="3542928at2"/>
<proteinExistence type="predicted"/>
<feature type="domain" description="DUF397" evidence="1">
    <location>
        <begin position="7"/>
        <end position="58"/>
    </location>
</feature>
<dbReference type="Pfam" id="PF04149">
    <property type="entry name" value="DUF397"/>
    <property type="match status" value="1"/>
</dbReference>
<protein>
    <recommendedName>
        <fullName evidence="1">DUF397 domain-containing protein</fullName>
    </recommendedName>
</protein>
<dbReference type="Proteomes" id="UP000001918">
    <property type="component" value="Chromosome"/>
</dbReference>
<keyword evidence="3" id="KW-1185">Reference proteome</keyword>
<evidence type="ECO:0000313" key="2">
    <source>
        <dbReference type="EMBL" id="ACY99799.1"/>
    </source>
</evidence>
<dbReference type="HOGENOM" id="CLU_131550_3_3_11"/>
<evidence type="ECO:0000259" key="1">
    <source>
        <dbReference type="Pfam" id="PF04149"/>
    </source>
</evidence>
<dbReference type="EMBL" id="CP001738">
    <property type="protein sequence ID" value="ACY99799.1"/>
    <property type="molecule type" value="Genomic_DNA"/>
</dbReference>